<feature type="compositionally biased region" description="Pro residues" evidence="1">
    <location>
        <begin position="110"/>
        <end position="119"/>
    </location>
</feature>
<evidence type="ECO:0000256" key="2">
    <source>
        <dbReference type="SAM" id="Phobius"/>
    </source>
</evidence>
<accession>A0A6A5X6D1</accession>
<evidence type="ECO:0000313" key="4">
    <source>
        <dbReference type="Proteomes" id="UP000799778"/>
    </source>
</evidence>
<feature type="region of interest" description="Disordered" evidence="1">
    <location>
        <begin position="137"/>
        <end position="179"/>
    </location>
</feature>
<evidence type="ECO:0000313" key="3">
    <source>
        <dbReference type="EMBL" id="KAF2008575.1"/>
    </source>
</evidence>
<dbReference type="Proteomes" id="UP000799778">
    <property type="component" value="Unassembled WGS sequence"/>
</dbReference>
<feature type="compositionally biased region" description="Polar residues" evidence="1">
    <location>
        <begin position="32"/>
        <end position="43"/>
    </location>
</feature>
<feature type="transmembrane region" description="Helical" evidence="2">
    <location>
        <begin position="186"/>
        <end position="208"/>
    </location>
</feature>
<keyword evidence="2" id="KW-1133">Transmembrane helix</keyword>
<feature type="region of interest" description="Disordered" evidence="1">
    <location>
        <begin position="1"/>
        <end position="43"/>
    </location>
</feature>
<dbReference type="GeneID" id="54290278"/>
<keyword evidence="4" id="KW-1185">Reference proteome</keyword>
<feature type="compositionally biased region" description="Basic and acidic residues" evidence="1">
    <location>
        <begin position="67"/>
        <end position="79"/>
    </location>
</feature>
<feature type="compositionally biased region" description="Low complexity" evidence="1">
    <location>
        <begin position="160"/>
        <end position="179"/>
    </location>
</feature>
<dbReference type="RefSeq" id="XP_033376914.1">
    <property type="nucleotide sequence ID" value="XM_033532881.1"/>
</dbReference>
<name>A0A6A5X6D1_9PLEO</name>
<organism evidence="3 4">
    <name type="scientific">Aaosphaeria arxii CBS 175.79</name>
    <dbReference type="NCBI Taxonomy" id="1450172"/>
    <lineage>
        <taxon>Eukaryota</taxon>
        <taxon>Fungi</taxon>
        <taxon>Dikarya</taxon>
        <taxon>Ascomycota</taxon>
        <taxon>Pezizomycotina</taxon>
        <taxon>Dothideomycetes</taxon>
        <taxon>Pleosporomycetidae</taxon>
        <taxon>Pleosporales</taxon>
        <taxon>Pleosporales incertae sedis</taxon>
        <taxon>Aaosphaeria</taxon>
    </lineage>
</organism>
<keyword evidence="2" id="KW-0812">Transmembrane</keyword>
<sequence>MTSTPPPPAYTAFPHQGEEEGETQPPPYNPITPRSLSPQSSIDQLRSRAETLTARMQDLTACMRSELNNRSRLTSERAEQPNNNDNNDDQTIDLESGLHRPSQDSSTPNWPLPSPPRPVSPALTNFTTTVRHAGRFHTPIPSAQLSPLPTDPLPRTQRDTTTNSRRNRNSNGNSNGRTSKLQHCGVSAILLCTIIALALIALCIYGVASGNDDNDGGDASKSDGAGTPEESPYAWKITLI</sequence>
<keyword evidence="2" id="KW-0472">Membrane</keyword>
<dbReference type="AlphaFoldDB" id="A0A6A5X6D1"/>
<reference evidence="3" key="1">
    <citation type="journal article" date="2020" name="Stud. Mycol.">
        <title>101 Dothideomycetes genomes: a test case for predicting lifestyles and emergence of pathogens.</title>
        <authorList>
            <person name="Haridas S."/>
            <person name="Albert R."/>
            <person name="Binder M."/>
            <person name="Bloem J."/>
            <person name="Labutti K."/>
            <person name="Salamov A."/>
            <person name="Andreopoulos B."/>
            <person name="Baker S."/>
            <person name="Barry K."/>
            <person name="Bills G."/>
            <person name="Bluhm B."/>
            <person name="Cannon C."/>
            <person name="Castanera R."/>
            <person name="Culley D."/>
            <person name="Daum C."/>
            <person name="Ezra D."/>
            <person name="Gonzalez J."/>
            <person name="Henrissat B."/>
            <person name="Kuo A."/>
            <person name="Liang C."/>
            <person name="Lipzen A."/>
            <person name="Lutzoni F."/>
            <person name="Magnuson J."/>
            <person name="Mondo S."/>
            <person name="Nolan M."/>
            <person name="Ohm R."/>
            <person name="Pangilinan J."/>
            <person name="Park H.-J."/>
            <person name="Ramirez L."/>
            <person name="Alfaro M."/>
            <person name="Sun H."/>
            <person name="Tritt A."/>
            <person name="Yoshinaga Y."/>
            <person name="Zwiers L.-H."/>
            <person name="Turgeon B."/>
            <person name="Goodwin S."/>
            <person name="Spatafora J."/>
            <person name="Crous P."/>
            <person name="Grigoriev I."/>
        </authorList>
    </citation>
    <scope>NUCLEOTIDE SEQUENCE</scope>
    <source>
        <strain evidence="3">CBS 175.79</strain>
    </source>
</reference>
<feature type="region of interest" description="Disordered" evidence="1">
    <location>
        <begin position="65"/>
        <end position="123"/>
    </location>
</feature>
<evidence type="ECO:0000256" key="1">
    <source>
        <dbReference type="SAM" id="MobiDB-lite"/>
    </source>
</evidence>
<gene>
    <name evidence="3" type="ORF">BU24DRAFT_475007</name>
</gene>
<protein>
    <submittedName>
        <fullName evidence="3">Uncharacterized protein</fullName>
    </submittedName>
</protein>
<proteinExistence type="predicted"/>
<dbReference type="EMBL" id="ML978082">
    <property type="protein sequence ID" value="KAF2008575.1"/>
    <property type="molecule type" value="Genomic_DNA"/>
</dbReference>